<dbReference type="OrthoDB" id="10327079at2759"/>
<evidence type="ECO:0000313" key="2">
    <source>
        <dbReference type="EMBL" id="KXS97309.1"/>
    </source>
</evidence>
<gene>
    <name evidence="2" type="ORF">AC578_10726</name>
</gene>
<comment type="caution">
    <text evidence="2">The sequence shown here is derived from an EMBL/GenBank/DDBJ whole genome shotgun (WGS) entry which is preliminary data.</text>
</comment>
<sequence>MNRFAPTDQHRPGYSDSEWIYIRIVFTRCCNSSFVHPILPSLLVDEIESGRMERLGWHYGHGYDGNQRTVYAFAALASPCSACLRKAFEASERLWTVRQVGNGSIGSSRPNTVASDWSSDRSDEDDKRFRSQIFDV</sequence>
<proteinExistence type="predicted"/>
<accession>A0A139H4M3</accession>
<feature type="region of interest" description="Disordered" evidence="1">
    <location>
        <begin position="103"/>
        <end position="124"/>
    </location>
</feature>
<dbReference type="Proteomes" id="UP000070133">
    <property type="component" value="Unassembled WGS sequence"/>
</dbReference>
<feature type="compositionally biased region" description="Polar residues" evidence="1">
    <location>
        <begin position="103"/>
        <end position="114"/>
    </location>
</feature>
<name>A0A139H4M3_9PEZI</name>
<evidence type="ECO:0000256" key="1">
    <source>
        <dbReference type="SAM" id="MobiDB-lite"/>
    </source>
</evidence>
<organism evidence="2 3">
    <name type="scientific">Pseudocercospora eumusae</name>
    <dbReference type="NCBI Taxonomy" id="321146"/>
    <lineage>
        <taxon>Eukaryota</taxon>
        <taxon>Fungi</taxon>
        <taxon>Dikarya</taxon>
        <taxon>Ascomycota</taxon>
        <taxon>Pezizomycotina</taxon>
        <taxon>Dothideomycetes</taxon>
        <taxon>Dothideomycetidae</taxon>
        <taxon>Mycosphaerellales</taxon>
        <taxon>Mycosphaerellaceae</taxon>
        <taxon>Pseudocercospora</taxon>
    </lineage>
</organism>
<dbReference type="AlphaFoldDB" id="A0A139H4M3"/>
<keyword evidence="3" id="KW-1185">Reference proteome</keyword>
<protein>
    <submittedName>
        <fullName evidence="2">Uncharacterized protein</fullName>
    </submittedName>
</protein>
<dbReference type="EMBL" id="LFZN01000146">
    <property type="protein sequence ID" value="KXS97309.1"/>
    <property type="molecule type" value="Genomic_DNA"/>
</dbReference>
<evidence type="ECO:0000313" key="3">
    <source>
        <dbReference type="Proteomes" id="UP000070133"/>
    </source>
</evidence>
<reference evidence="2 3" key="1">
    <citation type="submission" date="2015-07" db="EMBL/GenBank/DDBJ databases">
        <title>Comparative genomics of the Sigatoka disease complex on banana suggests a link between parallel evolutionary changes in Pseudocercospora fijiensis and Pseudocercospora eumusae and increased virulence on the banana host.</title>
        <authorList>
            <person name="Chang T.-C."/>
            <person name="Salvucci A."/>
            <person name="Crous P.W."/>
            <person name="Stergiopoulos I."/>
        </authorList>
    </citation>
    <scope>NUCLEOTIDE SEQUENCE [LARGE SCALE GENOMIC DNA]</scope>
    <source>
        <strain evidence="2 3">CBS 114824</strain>
    </source>
</reference>